<dbReference type="GO" id="GO:0097009">
    <property type="term" value="P:energy homeostasis"/>
    <property type="evidence" value="ECO:0007669"/>
    <property type="project" value="Ensembl"/>
</dbReference>
<comment type="subcellular location">
    <subcellularLocation>
        <location evidence="1">Membrane</location>
    </subcellularLocation>
</comment>
<proteinExistence type="predicted"/>
<dbReference type="Gene3D" id="1.20.1070.10">
    <property type="entry name" value="Rhodopsin 7-helix transmembrane proteins"/>
    <property type="match status" value="1"/>
</dbReference>
<dbReference type="InterPro" id="IPR042804">
    <property type="entry name" value="GPR82"/>
</dbReference>
<dbReference type="GO" id="GO:0016020">
    <property type="term" value="C:membrane"/>
    <property type="evidence" value="ECO:0007669"/>
    <property type="project" value="UniProtKB-SubCell"/>
</dbReference>
<dbReference type="InterPro" id="IPR017452">
    <property type="entry name" value="GPCR_Rhodpsn_7TM"/>
</dbReference>
<protein>
    <submittedName>
        <fullName evidence="7">G protein-coupled receptor 82</fullName>
    </submittedName>
</protein>
<keyword evidence="2 5" id="KW-0812">Transmembrane</keyword>
<evidence type="ECO:0000259" key="6">
    <source>
        <dbReference type="PROSITE" id="PS50262"/>
    </source>
</evidence>
<dbReference type="GO" id="GO:0006641">
    <property type="term" value="P:triglyceride metabolic process"/>
    <property type="evidence" value="ECO:0007669"/>
    <property type="project" value="Ensembl"/>
</dbReference>
<dbReference type="PRINTS" id="PR00237">
    <property type="entry name" value="GPCRRHODOPSN"/>
</dbReference>
<dbReference type="InterPro" id="IPR000276">
    <property type="entry name" value="GPCR_Rhodpsn"/>
</dbReference>
<feature type="transmembrane region" description="Helical" evidence="5">
    <location>
        <begin position="202"/>
        <end position="224"/>
    </location>
</feature>
<dbReference type="GO" id="GO:0004930">
    <property type="term" value="F:G protein-coupled receptor activity"/>
    <property type="evidence" value="ECO:0007669"/>
    <property type="project" value="InterPro"/>
</dbReference>
<feature type="transmembrane region" description="Helical" evidence="5">
    <location>
        <begin position="53"/>
        <end position="75"/>
    </location>
</feature>
<name>A0A7M4FL69_CROPO</name>
<accession>A0A7M4FL69</accession>
<dbReference type="PANTHER" id="PTHR47392">
    <property type="entry name" value="G-PROTEIN COUPLED RECEPTOR 82-RELATED"/>
    <property type="match status" value="1"/>
</dbReference>
<keyword evidence="8" id="KW-1185">Reference proteome</keyword>
<dbReference type="AlphaFoldDB" id="A0A7M4FL69"/>
<evidence type="ECO:0000313" key="8">
    <source>
        <dbReference type="Proteomes" id="UP000594220"/>
    </source>
</evidence>
<dbReference type="CDD" id="cd14996">
    <property type="entry name" value="7tmA_GPR82"/>
    <property type="match status" value="1"/>
</dbReference>
<dbReference type="PANTHER" id="PTHR47392:SF1">
    <property type="entry name" value="G-PROTEIN COUPLED RECEPTOR 82-RELATED"/>
    <property type="match status" value="1"/>
</dbReference>
<dbReference type="GO" id="GO:0032868">
    <property type="term" value="P:response to insulin"/>
    <property type="evidence" value="ECO:0007669"/>
    <property type="project" value="Ensembl"/>
</dbReference>
<evidence type="ECO:0000313" key="7">
    <source>
        <dbReference type="Ensembl" id="ENSCPRP00005025373.1"/>
    </source>
</evidence>
<evidence type="ECO:0000256" key="1">
    <source>
        <dbReference type="ARBA" id="ARBA00004370"/>
    </source>
</evidence>
<gene>
    <name evidence="7" type="primary">GPR82</name>
</gene>
<dbReference type="GO" id="GO:0032094">
    <property type="term" value="P:response to food"/>
    <property type="evidence" value="ECO:0007669"/>
    <property type="project" value="Ensembl"/>
</dbReference>
<keyword evidence="3 5" id="KW-1133">Transmembrane helix</keyword>
<evidence type="ECO:0000256" key="4">
    <source>
        <dbReference type="ARBA" id="ARBA00023136"/>
    </source>
</evidence>
<feature type="transmembrane region" description="Helical" evidence="5">
    <location>
        <begin position="95"/>
        <end position="116"/>
    </location>
</feature>
<dbReference type="SUPFAM" id="SSF81321">
    <property type="entry name" value="Family A G protein-coupled receptor-like"/>
    <property type="match status" value="1"/>
</dbReference>
<dbReference type="Proteomes" id="UP000594220">
    <property type="component" value="Unplaced"/>
</dbReference>
<reference evidence="7" key="1">
    <citation type="submission" date="2025-08" db="UniProtKB">
        <authorList>
            <consortium name="Ensembl"/>
        </authorList>
    </citation>
    <scope>IDENTIFICATION</scope>
</reference>
<sequence length="346" mass="39800">LMNNSTCHLQPSSASSVALPIIYSFLFTTGSFANIFSSWVFSRYASPKRTQHIYLINLITANLLMCSIMPFLAAYFARGYQWKYKSGICIIASDFGTLVIHVSMYVSITSLCWTAINQYATLMKHNDHTQYSQPINENTFYWQTLKKFRQPKFAKYLCISIWFTALCVTIPVIAYISHSGTDQEDVCYNMIVEYGEGTTKTIVLIATTCFFLLFIAVLLLYYSLVNHLSKIQKNTCIEKKHLIHRTVKRNILIIQIILAVCFLPYHIFRPVFYLLHSSEDCQRLNSLIETKNFLTCLAVAKSSLDPMVSLLLDKTFKTTLYNLFRKTSPQLQRHSGDNYLEDTTPM</sequence>
<feature type="domain" description="G-protein coupled receptors family 1 profile" evidence="6">
    <location>
        <begin position="33"/>
        <end position="309"/>
    </location>
</feature>
<dbReference type="Ensembl" id="ENSCPRT00005029622.1">
    <property type="protein sequence ID" value="ENSCPRP00005025373.1"/>
    <property type="gene ID" value="ENSCPRG00005017600.1"/>
</dbReference>
<dbReference type="OMA" id="QKNTCIG"/>
<organism evidence="7 8">
    <name type="scientific">Crocodylus porosus</name>
    <name type="common">Saltwater crocodile</name>
    <name type="synonym">Estuarine crocodile</name>
    <dbReference type="NCBI Taxonomy" id="8502"/>
    <lineage>
        <taxon>Eukaryota</taxon>
        <taxon>Metazoa</taxon>
        <taxon>Chordata</taxon>
        <taxon>Craniata</taxon>
        <taxon>Vertebrata</taxon>
        <taxon>Euteleostomi</taxon>
        <taxon>Archelosauria</taxon>
        <taxon>Archosauria</taxon>
        <taxon>Crocodylia</taxon>
        <taxon>Longirostres</taxon>
        <taxon>Crocodylidae</taxon>
        <taxon>Crocodylus</taxon>
    </lineage>
</organism>
<evidence type="ECO:0000256" key="3">
    <source>
        <dbReference type="ARBA" id="ARBA00022989"/>
    </source>
</evidence>
<feature type="transmembrane region" description="Helical" evidence="5">
    <location>
        <begin position="156"/>
        <end position="176"/>
    </location>
</feature>
<reference evidence="7" key="2">
    <citation type="submission" date="2025-09" db="UniProtKB">
        <authorList>
            <consortium name="Ensembl"/>
        </authorList>
    </citation>
    <scope>IDENTIFICATION</scope>
</reference>
<evidence type="ECO:0000256" key="2">
    <source>
        <dbReference type="ARBA" id="ARBA00022692"/>
    </source>
</evidence>
<dbReference type="GeneTree" id="ENSGT01140000282516"/>
<evidence type="ECO:0000256" key="5">
    <source>
        <dbReference type="SAM" id="Phobius"/>
    </source>
</evidence>
<dbReference type="GO" id="GO:0060612">
    <property type="term" value="P:adipose tissue development"/>
    <property type="evidence" value="ECO:0007669"/>
    <property type="project" value="Ensembl"/>
</dbReference>
<keyword evidence="4 5" id="KW-0472">Membrane</keyword>
<dbReference type="GO" id="GO:0009749">
    <property type="term" value="P:response to glucose"/>
    <property type="evidence" value="ECO:0007669"/>
    <property type="project" value="Ensembl"/>
</dbReference>
<dbReference type="Pfam" id="PF00001">
    <property type="entry name" value="7tm_1"/>
    <property type="match status" value="1"/>
</dbReference>
<feature type="transmembrane region" description="Helical" evidence="5">
    <location>
        <begin position="20"/>
        <end position="41"/>
    </location>
</feature>
<dbReference type="PROSITE" id="PS50262">
    <property type="entry name" value="G_PROTEIN_RECEP_F1_2"/>
    <property type="match status" value="1"/>
</dbReference>
<feature type="transmembrane region" description="Helical" evidence="5">
    <location>
        <begin position="250"/>
        <end position="268"/>
    </location>
</feature>